<dbReference type="OrthoDB" id="7340239at2"/>
<dbReference type="PANTHER" id="PTHR39176">
    <property type="entry name" value="PERIPLASMIC PROTEIN-RELATED"/>
    <property type="match status" value="1"/>
</dbReference>
<sequence length="170" mass="18303">MPSTRRARIVGSNENEGDTTMRLLLVLAMTCAGAAAAQQVDGNAVRSCFANTPIGETTPDCLGAASNACQDQGFDTTQGITQCIQAETAVWDDLLNAEYKSTRAALADQDAALPDTLLTAQRAWIAFRDAECALDYARWQGGSIRSVVFANCMMVMTARRTLELRDMKGN</sequence>
<gene>
    <name evidence="2" type="ORF">BOO69_06535</name>
</gene>
<organism evidence="2 3">
    <name type="scientific">Sulfitobacter alexandrii</name>
    <dbReference type="NCBI Taxonomy" id="1917485"/>
    <lineage>
        <taxon>Bacteria</taxon>
        <taxon>Pseudomonadati</taxon>
        <taxon>Pseudomonadota</taxon>
        <taxon>Alphaproteobacteria</taxon>
        <taxon>Rhodobacterales</taxon>
        <taxon>Roseobacteraceae</taxon>
        <taxon>Sulfitobacter</taxon>
    </lineage>
</organism>
<feature type="domain" description="Lysozyme inhibitor LprI-like N-terminal" evidence="1">
    <location>
        <begin position="69"/>
        <end position="164"/>
    </location>
</feature>
<reference evidence="2 3" key="1">
    <citation type="submission" date="2016-11" db="EMBL/GenBank/DDBJ databases">
        <title>Complete genome sequence of Sulfitobacter sp. AM1-D1, a toxic bacteria associated with marine dinoflagellate Alexandrium minutum in East China Sea.</title>
        <authorList>
            <person name="Yang Q."/>
            <person name="Zhang X."/>
            <person name="Tian X."/>
        </authorList>
    </citation>
    <scope>NUCLEOTIDE SEQUENCE [LARGE SCALE GENOMIC DNA]</scope>
    <source>
        <strain evidence="2 3">AM1-D1</strain>
    </source>
</reference>
<evidence type="ECO:0000313" key="2">
    <source>
        <dbReference type="EMBL" id="APE43108.1"/>
    </source>
</evidence>
<accession>A0A1J0WFK7</accession>
<evidence type="ECO:0000259" key="1">
    <source>
        <dbReference type="Pfam" id="PF07007"/>
    </source>
</evidence>
<dbReference type="Gene3D" id="1.20.1270.180">
    <property type="match status" value="1"/>
</dbReference>
<dbReference type="EMBL" id="CP018076">
    <property type="protein sequence ID" value="APE43108.1"/>
    <property type="molecule type" value="Genomic_DNA"/>
</dbReference>
<dbReference type="AlphaFoldDB" id="A0A1J0WFK7"/>
<keyword evidence="3" id="KW-1185">Reference proteome</keyword>
<protein>
    <recommendedName>
        <fullName evidence="1">Lysozyme inhibitor LprI-like N-terminal domain-containing protein</fullName>
    </recommendedName>
</protein>
<name>A0A1J0WFK7_9RHOB</name>
<evidence type="ECO:0000313" key="3">
    <source>
        <dbReference type="Proteomes" id="UP000181897"/>
    </source>
</evidence>
<dbReference type="InterPro" id="IPR009739">
    <property type="entry name" value="LprI-like_N"/>
</dbReference>
<dbReference type="PANTHER" id="PTHR39176:SF1">
    <property type="entry name" value="PERIPLASMIC PROTEIN"/>
    <property type="match status" value="1"/>
</dbReference>
<dbReference type="STRING" id="1917485.BOO69_06535"/>
<dbReference type="KEGG" id="suam:BOO69_06535"/>
<proteinExistence type="predicted"/>
<dbReference type="Proteomes" id="UP000181897">
    <property type="component" value="Chromosome"/>
</dbReference>
<dbReference type="Pfam" id="PF07007">
    <property type="entry name" value="LprI"/>
    <property type="match status" value="1"/>
</dbReference>